<evidence type="ECO:0000313" key="3">
    <source>
        <dbReference type="EMBL" id="AVJ28592.1"/>
    </source>
</evidence>
<gene>
    <name evidence="3" type="ORF">CLM73_16550</name>
</gene>
<name>A0A2S0I993_9BURK</name>
<accession>A0A2S0I993</accession>
<dbReference type="RefSeq" id="WP_056562271.1">
    <property type="nucleotide sequence ID" value="NZ_CP023270.1"/>
</dbReference>
<evidence type="ECO:0000313" key="4">
    <source>
        <dbReference type="Proteomes" id="UP000239477"/>
    </source>
</evidence>
<dbReference type="Pfam" id="PF08241">
    <property type="entry name" value="Methyltransf_11"/>
    <property type="match status" value="1"/>
</dbReference>
<dbReference type="AlphaFoldDB" id="A0A2S0I993"/>
<proteinExistence type="predicted"/>
<dbReference type="PANTHER" id="PTHR44068:SF11">
    <property type="entry name" value="GERANYL DIPHOSPHATE 2-C-METHYLTRANSFERASE"/>
    <property type="match status" value="1"/>
</dbReference>
<dbReference type="GO" id="GO:0032259">
    <property type="term" value="P:methylation"/>
    <property type="evidence" value="ECO:0007669"/>
    <property type="project" value="UniProtKB-KW"/>
</dbReference>
<dbReference type="InterPro" id="IPR013216">
    <property type="entry name" value="Methyltransf_11"/>
</dbReference>
<keyword evidence="1 3" id="KW-0808">Transferase</keyword>
<dbReference type="Proteomes" id="UP000239477">
    <property type="component" value="Chromosome"/>
</dbReference>
<dbReference type="EMBL" id="CP023270">
    <property type="protein sequence ID" value="AVJ28592.1"/>
    <property type="molecule type" value="Genomic_DNA"/>
</dbReference>
<feature type="domain" description="Methyltransferase type 11" evidence="2">
    <location>
        <begin position="62"/>
        <end position="155"/>
    </location>
</feature>
<dbReference type="SUPFAM" id="SSF53335">
    <property type="entry name" value="S-adenosyl-L-methionine-dependent methyltransferases"/>
    <property type="match status" value="1"/>
</dbReference>
<dbReference type="InterPro" id="IPR050447">
    <property type="entry name" value="Erg6_SMT_methyltransf"/>
</dbReference>
<dbReference type="CDD" id="cd02440">
    <property type="entry name" value="AdoMet_MTases"/>
    <property type="match status" value="1"/>
</dbReference>
<dbReference type="OrthoDB" id="9795634at2"/>
<dbReference type="InterPro" id="IPR029063">
    <property type="entry name" value="SAM-dependent_MTases_sf"/>
</dbReference>
<evidence type="ECO:0000256" key="1">
    <source>
        <dbReference type="ARBA" id="ARBA00022679"/>
    </source>
</evidence>
<dbReference type="PANTHER" id="PTHR44068">
    <property type="entry name" value="ZGC:194242"/>
    <property type="match status" value="1"/>
</dbReference>
<reference evidence="3 4" key="1">
    <citation type="submission" date="2017-09" db="EMBL/GenBank/DDBJ databases">
        <title>Genomic, metabolic, and phenotypic characteristics of bacterial isolates from the natural microbiome of the model nematode Caenorhabditis elegans.</title>
        <authorList>
            <person name="Zimmermann J."/>
            <person name="Obeng N."/>
            <person name="Yang W."/>
            <person name="Obeng O."/>
            <person name="Kissoyan K."/>
            <person name="Pees B."/>
            <person name="Dirksen P."/>
            <person name="Hoppner M."/>
            <person name="Franke A."/>
            <person name="Rosenstiel P."/>
            <person name="Leippe M."/>
            <person name="Dierking K."/>
            <person name="Kaleta C."/>
            <person name="Schulenburg H."/>
        </authorList>
    </citation>
    <scope>NUCLEOTIDE SEQUENCE [LARGE SCALE GENOMIC DNA]</scope>
    <source>
        <strain evidence="3 4">MYb73</strain>
    </source>
</reference>
<protein>
    <submittedName>
        <fullName evidence="3">Class I SAM-dependent methyltransferase</fullName>
    </submittedName>
</protein>
<keyword evidence="3" id="KW-0489">Methyltransferase</keyword>
<dbReference type="Gene3D" id="3.40.50.150">
    <property type="entry name" value="Vaccinia Virus protein VP39"/>
    <property type="match status" value="1"/>
</dbReference>
<evidence type="ECO:0000259" key="2">
    <source>
        <dbReference type="Pfam" id="PF08241"/>
    </source>
</evidence>
<organism evidence="3 4">
    <name type="scientific">Achromobacter spanius</name>
    <dbReference type="NCBI Taxonomy" id="217203"/>
    <lineage>
        <taxon>Bacteria</taxon>
        <taxon>Pseudomonadati</taxon>
        <taxon>Pseudomonadota</taxon>
        <taxon>Betaproteobacteria</taxon>
        <taxon>Burkholderiales</taxon>
        <taxon>Alcaligenaceae</taxon>
        <taxon>Achromobacter</taxon>
    </lineage>
</organism>
<sequence length="282" mass="30689">MSISSLATSDVRETAQPDLAALKTRQQGTWSSGDYAVVGTTLQIVGEQLCEALDVRAGQKVLDVAAGNGNATLAAARRWCDVTSTDYVPALLSRGRERAAAERLKIEFQEADAEALPFPDAAFDVVMSTFGVMFTADQDKAASELMRVCKHGGKIGLANWTPDGFIGQIFKTIGKHLPPPAGVKSPALWGTKARIEEMFGSQAASIQCEPRHFVFRYRSPEHWMQVFKTYYGPLLKAFGALEPAAQTALTADITAQIQRFNRSGDSAVVVPSEYMEIVITRR</sequence>
<dbReference type="GO" id="GO:0008757">
    <property type="term" value="F:S-adenosylmethionine-dependent methyltransferase activity"/>
    <property type="evidence" value="ECO:0007669"/>
    <property type="project" value="InterPro"/>
</dbReference>
<keyword evidence="4" id="KW-1185">Reference proteome</keyword>